<keyword evidence="1" id="KW-0808">Transferase</keyword>
<dbReference type="Gene3D" id="3.30.230.120">
    <property type="match status" value="1"/>
</dbReference>
<comment type="similarity">
    <text evidence="5">Belongs to the GHMP kinase family.</text>
</comment>
<dbReference type="AlphaFoldDB" id="A0A4R1RX08"/>
<gene>
    <name evidence="8" type="ORF">EDC14_1008144</name>
</gene>
<proteinExistence type="inferred from homology"/>
<dbReference type="RefSeq" id="WP_132013956.1">
    <property type="nucleotide sequence ID" value="NZ_SLUN01000008.1"/>
</dbReference>
<dbReference type="SUPFAM" id="SSF55060">
    <property type="entry name" value="GHMP Kinase, C-terminal domain"/>
    <property type="match status" value="1"/>
</dbReference>
<dbReference type="InterPro" id="IPR001174">
    <property type="entry name" value="HddA/FKP"/>
</dbReference>
<evidence type="ECO:0000256" key="3">
    <source>
        <dbReference type="ARBA" id="ARBA00022777"/>
    </source>
</evidence>
<feature type="domain" description="GHMP kinase C-terminal" evidence="7">
    <location>
        <begin position="238"/>
        <end position="306"/>
    </location>
</feature>
<evidence type="ECO:0000256" key="1">
    <source>
        <dbReference type="ARBA" id="ARBA00022679"/>
    </source>
</evidence>
<dbReference type="OrthoDB" id="9812992at2"/>
<reference evidence="8 9" key="1">
    <citation type="submission" date="2019-03" db="EMBL/GenBank/DDBJ databases">
        <title>Genomic Encyclopedia of Type Strains, Phase IV (KMG-IV): sequencing the most valuable type-strain genomes for metagenomic binning, comparative biology and taxonomic classification.</title>
        <authorList>
            <person name="Goeker M."/>
        </authorList>
    </citation>
    <scope>NUCLEOTIDE SEQUENCE [LARGE SCALE GENOMIC DNA]</scope>
    <source>
        <strain evidence="8 9">LX-B</strain>
    </source>
</reference>
<dbReference type="InterPro" id="IPR036554">
    <property type="entry name" value="GHMP_kinase_C_sf"/>
</dbReference>
<evidence type="ECO:0000313" key="9">
    <source>
        <dbReference type="Proteomes" id="UP000295008"/>
    </source>
</evidence>
<dbReference type="InterPro" id="IPR020568">
    <property type="entry name" value="Ribosomal_Su5_D2-typ_SF"/>
</dbReference>
<evidence type="ECO:0000259" key="6">
    <source>
        <dbReference type="Pfam" id="PF00288"/>
    </source>
</evidence>
<name>A0A4R1RX08_HYDET</name>
<evidence type="ECO:0000256" key="2">
    <source>
        <dbReference type="ARBA" id="ARBA00022741"/>
    </source>
</evidence>
<evidence type="ECO:0000313" key="8">
    <source>
        <dbReference type="EMBL" id="TCL70994.1"/>
    </source>
</evidence>
<keyword evidence="2" id="KW-0547">Nucleotide-binding</keyword>
<evidence type="ECO:0000256" key="5">
    <source>
        <dbReference type="ARBA" id="ARBA00038121"/>
    </source>
</evidence>
<dbReference type="InterPro" id="IPR052203">
    <property type="entry name" value="GHMP_Kinase-Related"/>
</dbReference>
<dbReference type="InterPro" id="IPR006204">
    <property type="entry name" value="GHMP_kinase_N_dom"/>
</dbReference>
<protein>
    <submittedName>
        <fullName evidence="8">D-glycero-alpha-D-manno-heptose-7-phosphate kinase</fullName>
    </submittedName>
</protein>
<dbReference type="GO" id="GO:0042352">
    <property type="term" value="P:GDP-L-fucose salvage"/>
    <property type="evidence" value="ECO:0007669"/>
    <property type="project" value="TreeGrafter"/>
</dbReference>
<dbReference type="Proteomes" id="UP000295008">
    <property type="component" value="Unassembled WGS sequence"/>
</dbReference>
<dbReference type="InterPro" id="IPR014606">
    <property type="entry name" value="Heptose_7-P_kinase"/>
</dbReference>
<sequence length="336" mass="37237">MEIRSRAPLRISFAGGGTDIEPYLSEKGGVVLSTTINRYSFGTLLPRTDQVIQIESLDVEMFAKFLASQKLDFNGQLDLVKAVLRKFEGWKQGFSLFLHSDAPPGSGLGSSSTMVVTILGLFRQWLNLPWSNYDLAELAYEIERIDLGVRGGKQDQYAATFGGFNFIEFYNDGTIVNPLRISSIIINELEYHLLLCYTGKTRLSANIIATQVENYSKKRESSLQALDELKAITIAMKNALLKGKLNQFGDLLHQAWVQKKQLAGAISNQKIDSLYHIARKKGALGGKILGAGGGGYLLLFCPYNKKHVIAAELEKIGTQITPFSFESQGLTTWKVQ</sequence>
<accession>A0A4R1RX08</accession>
<dbReference type="GO" id="GO:0050201">
    <property type="term" value="F:fucokinase activity"/>
    <property type="evidence" value="ECO:0007669"/>
    <property type="project" value="TreeGrafter"/>
</dbReference>
<dbReference type="PANTHER" id="PTHR32463:SF0">
    <property type="entry name" value="L-FUCOSE KINASE"/>
    <property type="match status" value="1"/>
</dbReference>
<dbReference type="GO" id="GO:0005524">
    <property type="term" value="F:ATP binding"/>
    <property type="evidence" value="ECO:0007669"/>
    <property type="project" value="UniProtKB-KW"/>
</dbReference>
<evidence type="ECO:0000256" key="4">
    <source>
        <dbReference type="ARBA" id="ARBA00022840"/>
    </source>
</evidence>
<dbReference type="PANTHER" id="PTHR32463">
    <property type="entry name" value="L-FUCOSE KINASE"/>
    <property type="match status" value="1"/>
</dbReference>
<keyword evidence="3 8" id="KW-0418">Kinase</keyword>
<dbReference type="PIRSF" id="PIRSF036406">
    <property type="entry name" value="Hept_kin"/>
    <property type="match status" value="1"/>
</dbReference>
<dbReference type="PRINTS" id="PR00960">
    <property type="entry name" value="LMBPPROTEIN"/>
</dbReference>
<feature type="domain" description="GHMP kinase N-terminal" evidence="6">
    <location>
        <begin position="79"/>
        <end position="163"/>
    </location>
</feature>
<keyword evidence="9" id="KW-1185">Reference proteome</keyword>
<comment type="caution">
    <text evidence="8">The sequence shown here is derived from an EMBL/GenBank/DDBJ whole genome shotgun (WGS) entry which is preliminary data.</text>
</comment>
<dbReference type="SUPFAM" id="SSF54211">
    <property type="entry name" value="Ribosomal protein S5 domain 2-like"/>
    <property type="match status" value="1"/>
</dbReference>
<organism evidence="8 9">
    <name type="scientific">Hydrogenispora ethanolica</name>
    <dbReference type="NCBI Taxonomy" id="1082276"/>
    <lineage>
        <taxon>Bacteria</taxon>
        <taxon>Bacillati</taxon>
        <taxon>Bacillota</taxon>
        <taxon>Hydrogenispora</taxon>
    </lineage>
</organism>
<dbReference type="EMBL" id="SLUN01000008">
    <property type="protein sequence ID" value="TCL70994.1"/>
    <property type="molecule type" value="Genomic_DNA"/>
</dbReference>
<evidence type="ECO:0000259" key="7">
    <source>
        <dbReference type="Pfam" id="PF08544"/>
    </source>
</evidence>
<dbReference type="InterPro" id="IPR013750">
    <property type="entry name" value="GHMP_kinase_C_dom"/>
</dbReference>
<keyword evidence="4" id="KW-0067">ATP-binding</keyword>
<dbReference type="Pfam" id="PF08544">
    <property type="entry name" value="GHMP_kinases_C"/>
    <property type="match status" value="1"/>
</dbReference>
<dbReference type="Pfam" id="PF00288">
    <property type="entry name" value="GHMP_kinases_N"/>
    <property type="match status" value="1"/>
</dbReference>